<dbReference type="CDD" id="cd22912">
    <property type="entry name" value="HFD_H4"/>
    <property type="match status" value="1"/>
</dbReference>
<dbReference type="GO" id="GO:0000786">
    <property type="term" value="C:nucleosome"/>
    <property type="evidence" value="ECO:0007669"/>
    <property type="project" value="UniProtKB-KW"/>
</dbReference>
<dbReference type="PANTHER" id="PTHR10484">
    <property type="entry name" value="HISTONE H4"/>
    <property type="match status" value="1"/>
</dbReference>
<reference evidence="10 11" key="1">
    <citation type="journal article" date="2006" name="Science">
        <title>Phytophthora genome sequences uncover evolutionary origins and mechanisms of pathogenesis.</title>
        <authorList>
            <person name="Tyler B.M."/>
            <person name="Tripathy S."/>
            <person name="Zhang X."/>
            <person name="Dehal P."/>
            <person name="Jiang R.H."/>
            <person name="Aerts A."/>
            <person name="Arredondo F.D."/>
            <person name="Baxter L."/>
            <person name="Bensasson D."/>
            <person name="Beynon J.L."/>
            <person name="Chapman J."/>
            <person name="Damasceno C.M."/>
            <person name="Dorrance A.E."/>
            <person name="Dou D."/>
            <person name="Dickerman A.W."/>
            <person name="Dubchak I.L."/>
            <person name="Garbelotto M."/>
            <person name="Gijzen M."/>
            <person name="Gordon S.G."/>
            <person name="Govers F."/>
            <person name="Grunwald N.J."/>
            <person name="Huang W."/>
            <person name="Ivors K.L."/>
            <person name="Jones R.W."/>
            <person name="Kamoun S."/>
            <person name="Krampis K."/>
            <person name="Lamour K.H."/>
            <person name="Lee M.K."/>
            <person name="McDonald W.H."/>
            <person name="Medina M."/>
            <person name="Meijer H.J."/>
            <person name="Nordberg E.K."/>
            <person name="Maclean D.J."/>
            <person name="Ospina-Giraldo M.D."/>
            <person name="Morris P.F."/>
            <person name="Phuntumart V."/>
            <person name="Putnam N.H."/>
            <person name="Rash S."/>
            <person name="Rose J.K."/>
            <person name="Sakihama Y."/>
            <person name="Salamov A.A."/>
            <person name="Savidor A."/>
            <person name="Scheuring C.F."/>
            <person name="Smith B.M."/>
            <person name="Sobral B.W."/>
            <person name="Terry A."/>
            <person name="Torto-Alalibo T.A."/>
            <person name="Win J."/>
            <person name="Xu Z."/>
            <person name="Zhang H."/>
            <person name="Grigoriev I.V."/>
            <person name="Rokhsar D.S."/>
            <person name="Boore J.L."/>
        </authorList>
    </citation>
    <scope>NUCLEOTIDE SEQUENCE [LARGE SCALE GENOMIC DNA]</scope>
    <source>
        <strain evidence="10 11">P6497</strain>
    </source>
</reference>
<dbReference type="SMR" id="G5A3H6"/>
<evidence type="ECO:0000256" key="9">
    <source>
        <dbReference type="RuleBase" id="RU000528"/>
    </source>
</evidence>
<keyword evidence="5 9" id="KW-0158">Chromosome</keyword>
<dbReference type="Proteomes" id="UP000002640">
    <property type="component" value="Unassembled WGS sequence"/>
</dbReference>
<dbReference type="RefSeq" id="XP_009535053.1">
    <property type="nucleotide sequence ID" value="XM_009536758.1"/>
</dbReference>
<dbReference type="InterPro" id="IPR001951">
    <property type="entry name" value="Histone_H4"/>
</dbReference>
<dbReference type="STRING" id="1094619.G5A3H6"/>
<evidence type="ECO:0000256" key="8">
    <source>
        <dbReference type="ARBA" id="ARBA00023269"/>
    </source>
</evidence>
<dbReference type="KEGG" id="psoj:PHYSODRAFT_256365"/>
<dbReference type="GeneID" id="20638734"/>
<keyword evidence="11" id="KW-1185">Reference proteome</keyword>
<evidence type="ECO:0000256" key="6">
    <source>
        <dbReference type="ARBA" id="ARBA00023125"/>
    </source>
</evidence>
<dbReference type="SMART" id="SM00417">
    <property type="entry name" value="H4"/>
    <property type="match status" value="1"/>
</dbReference>
<proteinExistence type="inferred from homology"/>
<name>G5A3H6_PHYSP</name>
<dbReference type="GO" id="GO:0003677">
    <property type="term" value="F:DNA binding"/>
    <property type="evidence" value="ECO:0007669"/>
    <property type="project" value="UniProtKB-KW"/>
</dbReference>
<dbReference type="InParanoid" id="G5A3H6"/>
<dbReference type="Gene3D" id="1.10.20.10">
    <property type="entry name" value="Histone, subunit A"/>
    <property type="match status" value="1"/>
</dbReference>
<accession>G5A3H6</accession>
<evidence type="ECO:0000256" key="3">
    <source>
        <dbReference type="ARBA" id="ARBA00006564"/>
    </source>
</evidence>
<dbReference type="GO" id="GO:0046982">
    <property type="term" value="F:protein heterodimerization activity"/>
    <property type="evidence" value="ECO:0007669"/>
    <property type="project" value="InterPro"/>
</dbReference>
<evidence type="ECO:0000313" key="11">
    <source>
        <dbReference type="Proteomes" id="UP000002640"/>
    </source>
</evidence>
<dbReference type="GO" id="GO:0005634">
    <property type="term" value="C:nucleus"/>
    <property type="evidence" value="ECO:0007669"/>
    <property type="project" value="UniProtKB-SubCell"/>
</dbReference>
<keyword evidence="8 9" id="KW-0544">Nucleosome core</keyword>
<organism evidence="10 11">
    <name type="scientific">Phytophthora sojae (strain P6497)</name>
    <name type="common">Soybean stem and root rot agent</name>
    <name type="synonym">Phytophthora megasperma f. sp. glycines</name>
    <dbReference type="NCBI Taxonomy" id="1094619"/>
    <lineage>
        <taxon>Eukaryota</taxon>
        <taxon>Sar</taxon>
        <taxon>Stramenopiles</taxon>
        <taxon>Oomycota</taxon>
        <taxon>Peronosporomycetes</taxon>
        <taxon>Peronosporales</taxon>
        <taxon>Peronosporaceae</taxon>
        <taxon>Phytophthora</taxon>
    </lineage>
</organism>
<evidence type="ECO:0000256" key="1">
    <source>
        <dbReference type="ARBA" id="ARBA00004123"/>
    </source>
</evidence>
<evidence type="ECO:0000256" key="4">
    <source>
        <dbReference type="ARBA" id="ARBA00011538"/>
    </source>
</evidence>
<dbReference type="AlphaFoldDB" id="G5A3H6"/>
<dbReference type="InterPro" id="IPR009072">
    <property type="entry name" value="Histone-fold"/>
</dbReference>
<evidence type="ECO:0000256" key="7">
    <source>
        <dbReference type="ARBA" id="ARBA00023242"/>
    </source>
</evidence>
<keyword evidence="7 9" id="KW-0539">Nucleus</keyword>
<gene>
    <name evidence="10" type="ORF">PHYSODRAFT_256365</name>
</gene>
<evidence type="ECO:0000313" key="10">
    <source>
        <dbReference type="EMBL" id="EGZ10192.1"/>
    </source>
</evidence>
<dbReference type="EMBL" id="JH159159">
    <property type="protein sequence ID" value="EGZ10192.1"/>
    <property type="molecule type" value="Genomic_DNA"/>
</dbReference>
<dbReference type="PRINTS" id="PR00623">
    <property type="entry name" value="HISTONEH4"/>
</dbReference>
<dbReference type="GO" id="GO:0030527">
    <property type="term" value="F:structural constituent of chromatin"/>
    <property type="evidence" value="ECO:0007669"/>
    <property type="project" value="InterPro"/>
</dbReference>
<protein>
    <recommendedName>
        <fullName evidence="9">Histone H4</fullName>
    </recommendedName>
</protein>
<dbReference type="OMA" id="AGHHIRW"/>
<comment type="subcellular location">
    <subcellularLocation>
        <location evidence="2">Chromosome</location>
    </subcellularLocation>
    <subcellularLocation>
        <location evidence="1">Nucleus</location>
    </subcellularLocation>
</comment>
<keyword evidence="6 9" id="KW-0238">DNA-binding</keyword>
<evidence type="ECO:0000256" key="5">
    <source>
        <dbReference type="ARBA" id="ARBA00022454"/>
    </source>
</evidence>
<dbReference type="SUPFAM" id="SSF47113">
    <property type="entry name" value="Histone-fold"/>
    <property type="match status" value="1"/>
</dbReference>
<comment type="subunit">
    <text evidence="4 9">The nucleosome is a histone octamer containing two molecules each of H2A, H2B, H3 and H4 assembled in one H3-H4 heterotetramer and two H2A-H2B heterodimers. The octamer wraps approximately 147 bp of DNA.</text>
</comment>
<comment type="similarity">
    <text evidence="3 9">Belongs to the histone H4 family.</text>
</comment>
<evidence type="ECO:0000256" key="2">
    <source>
        <dbReference type="ARBA" id="ARBA00004286"/>
    </source>
</evidence>
<comment type="function">
    <text evidence="9">Core component of nucleosome. Nucleosomes wrap and compact DNA into chromatin, limiting DNA accessibility to the cellular machineries which require DNA as a template. Histones thereby play a central role in transcription regulation, DNA repair, DNA replication and chromosomal stability. DNA accessibility is regulated via a complex set of post-translational modifications of histones, also called histone code, and nucleosome remodeling.</text>
</comment>
<sequence>MAGRGKGAQGLGQGGAKRITRPAIRRLARRAGVIRMSALVYHQAVLRVYLANLIRDTVTYTEHGNRKTLTGMDVVYALKRPGEFLYGYGV</sequence>